<organism evidence="1">
    <name type="scientific">Arundo donax</name>
    <name type="common">Giant reed</name>
    <name type="synonym">Donax arundinaceus</name>
    <dbReference type="NCBI Taxonomy" id="35708"/>
    <lineage>
        <taxon>Eukaryota</taxon>
        <taxon>Viridiplantae</taxon>
        <taxon>Streptophyta</taxon>
        <taxon>Embryophyta</taxon>
        <taxon>Tracheophyta</taxon>
        <taxon>Spermatophyta</taxon>
        <taxon>Magnoliopsida</taxon>
        <taxon>Liliopsida</taxon>
        <taxon>Poales</taxon>
        <taxon>Poaceae</taxon>
        <taxon>PACMAD clade</taxon>
        <taxon>Arundinoideae</taxon>
        <taxon>Arundineae</taxon>
        <taxon>Arundo</taxon>
    </lineage>
</organism>
<dbReference type="EMBL" id="GBRH01261369">
    <property type="protein sequence ID" value="JAD36526.1"/>
    <property type="molecule type" value="Transcribed_RNA"/>
</dbReference>
<accession>A0A0A8ZCI7</accession>
<protein>
    <submittedName>
        <fullName evidence="1">Uncharacterized protein</fullName>
    </submittedName>
</protein>
<evidence type="ECO:0000313" key="1">
    <source>
        <dbReference type="EMBL" id="JAD36526.1"/>
    </source>
</evidence>
<sequence length="38" mass="4421">MFGPEYTITLLRTSSCRYPTSYCSFSNCGEQQLMQETF</sequence>
<dbReference type="AlphaFoldDB" id="A0A0A8ZCI7"/>
<reference evidence="1" key="2">
    <citation type="journal article" date="2015" name="Data Brief">
        <title>Shoot transcriptome of the giant reed, Arundo donax.</title>
        <authorList>
            <person name="Barrero R.A."/>
            <person name="Guerrero F.D."/>
            <person name="Moolhuijzen P."/>
            <person name="Goolsby J.A."/>
            <person name="Tidwell J."/>
            <person name="Bellgard S.E."/>
            <person name="Bellgard M.I."/>
        </authorList>
    </citation>
    <scope>NUCLEOTIDE SEQUENCE</scope>
    <source>
        <tissue evidence="1">Shoot tissue taken approximately 20 cm above the soil surface</tissue>
    </source>
</reference>
<proteinExistence type="predicted"/>
<name>A0A0A8ZCI7_ARUDO</name>
<reference evidence="1" key="1">
    <citation type="submission" date="2014-09" db="EMBL/GenBank/DDBJ databases">
        <authorList>
            <person name="Magalhaes I.L.F."/>
            <person name="Oliveira U."/>
            <person name="Santos F.R."/>
            <person name="Vidigal T.H.D.A."/>
            <person name="Brescovit A.D."/>
            <person name="Santos A.J."/>
        </authorList>
    </citation>
    <scope>NUCLEOTIDE SEQUENCE</scope>
    <source>
        <tissue evidence="1">Shoot tissue taken approximately 20 cm above the soil surface</tissue>
    </source>
</reference>